<dbReference type="KEGG" id="pfr:PFREUD_20500"/>
<evidence type="ECO:0000313" key="1">
    <source>
        <dbReference type="EMBL" id="CBL57542.1"/>
    </source>
</evidence>
<dbReference type="Proteomes" id="UP000000936">
    <property type="component" value="Chromosome"/>
</dbReference>
<reference evidence="1 2" key="1">
    <citation type="journal article" date="2010" name="PLoS ONE">
        <title>The complete genome of Propionibacterium freudenreichii CIRM-BIA1, a hardy actinobacterium with food and probiotic applications.</title>
        <authorList>
            <person name="Falentin H."/>
            <person name="Deutsch S.M."/>
            <person name="Jan G."/>
            <person name="Loux V."/>
            <person name="Thierry A."/>
            <person name="Parayre S."/>
            <person name="Maillard M.B."/>
            <person name="Dherbecourt J."/>
            <person name="Cousin F.J."/>
            <person name="Jardin J."/>
            <person name="Siguier P."/>
            <person name="Couloux A."/>
            <person name="Barbe V."/>
            <person name="Vacherie B."/>
            <person name="Wincker P."/>
            <person name="Gibrat J.F."/>
            <person name="Gaillardin C."/>
            <person name="Lortal S."/>
        </authorList>
    </citation>
    <scope>NUCLEOTIDE SEQUENCE [LARGE SCALE GENOMIC DNA]</scope>
    <source>
        <strain evidence="2">ATCC 9614 / DSM 4902 / CIP 103027 / NCIMB 8099 / CIRM-BIA1</strain>
    </source>
</reference>
<dbReference type="HOGENOM" id="CLU_3436760_0_0_11"/>
<protein>
    <submittedName>
        <fullName evidence="1">Uncharacterized protein</fullName>
    </submittedName>
</protein>
<dbReference type="EMBL" id="FN806773">
    <property type="protein sequence ID" value="CBL57542.1"/>
    <property type="molecule type" value="Genomic_DNA"/>
</dbReference>
<gene>
    <name evidence="1" type="ordered locus">PFREUD_20500</name>
</gene>
<organism evidence="1 2">
    <name type="scientific">Propionibacterium freudenreichii subsp. shermanii (strain ATCC 9614 / DSM 4902 / CIP 103027 / NCIMB 8099 / CIRM-BIA1)</name>
    <dbReference type="NCBI Taxonomy" id="754252"/>
    <lineage>
        <taxon>Bacteria</taxon>
        <taxon>Bacillati</taxon>
        <taxon>Actinomycetota</taxon>
        <taxon>Actinomycetes</taxon>
        <taxon>Propionibacteriales</taxon>
        <taxon>Propionibacteriaceae</taxon>
        <taxon>Propionibacterium</taxon>
    </lineage>
</organism>
<keyword evidence="2" id="KW-1185">Reference proteome</keyword>
<proteinExistence type="predicted"/>
<accession>D7GG81</accession>
<evidence type="ECO:0000313" key="2">
    <source>
        <dbReference type="Proteomes" id="UP000000936"/>
    </source>
</evidence>
<sequence length="12" mass="1499">MTYALRERRSTD</sequence>
<name>D7GG81_PROFC</name>